<feature type="domain" description="Lipocalin-like" evidence="3">
    <location>
        <begin position="39"/>
        <end position="164"/>
    </location>
</feature>
<keyword evidence="5" id="KW-1185">Reference proteome</keyword>
<name>A0ABY5V0G9_9BACT</name>
<accession>A0ABY5V0G9</accession>
<proteinExistence type="predicted"/>
<dbReference type="Pfam" id="PF13201">
    <property type="entry name" value="PCMD"/>
    <property type="match status" value="1"/>
</dbReference>
<evidence type="ECO:0000313" key="5">
    <source>
        <dbReference type="Proteomes" id="UP001059295"/>
    </source>
</evidence>
<reference evidence="4" key="1">
    <citation type="journal article" date="2022" name="Cell">
        <title>Design, construction, and in vivo augmentation of a complex gut microbiome.</title>
        <authorList>
            <person name="Cheng A.G."/>
            <person name="Ho P.Y."/>
            <person name="Aranda-Diaz A."/>
            <person name="Jain S."/>
            <person name="Yu F.B."/>
            <person name="Meng X."/>
            <person name="Wang M."/>
            <person name="Iakiviak M."/>
            <person name="Nagashima K."/>
            <person name="Zhao A."/>
            <person name="Murugkar P."/>
            <person name="Patil A."/>
            <person name="Atabakhsh K."/>
            <person name="Weakley A."/>
            <person name="Yan J."/>
            <person name="Brumbaugh A.R."/>
            <person name="Higginbottom S."/>
            <person name="Dimas A."/>
            <person name="Shiver A.L."/>
            <person name="Deutschbauer A."/>
            <person name="Neff N."/>
            <person name="Sonnenburg J.L."/>
            <person name="Huang K.C."/>
            <person name="Fischbach M.A."/>
        </authorList>
    </citation>
    <scope>NUCLEOTIDE SEQUENCE</scope>
    <source>
        <strain evidence="4">AP11</strain>
    </source>
</reference>
<evidence type="ECO:0000256" key="1">
    <source>
        <dbReference type="SAM" id="SignalP"/>
    </source>
</evidence>
<sequence length="497" mass="53136">MSRKILCLLLSVASLGMFSSCKDEGGNGGGPTDLSQQIVGVYKGDMRVEVPLLSYDRTSLQKIYLTSSGENLAKLELRDFSFGLPGEEIPVGDIVVEDIDLKTTGDAENATITLEPKTVTVTLSPEIGSAQVAINGTVVAGKLSLTINVSEALAVDRVNVTFSGDKMASDNESTEALMTTMTFDDEIVVGQPVIDGTNVLFHVADTAKAEHLAALVPTIGISAGATVSPASGTEVDFSNGSVRFTVTAEDGIHYTIYTVGWQRKGKYDFEQWTETGAGNAQRLDPDGWASCNAAVALIRQLFPTLYSGDFPVVPVAGHSGEYAAQITTLDTKGQGSMIPKVTSGTVFLGKFNAGKGMSAPMETTEFGILYDQKPLSVTGYYKYKAGPEYYDNKEPMPDGKDSMAISAVLYEVESETETLYGDNIYTSDKVVASAMLSSGEDVAEFTPFELKLKYVKTYNPEAMYKFAVIFSSSKYGALYQGAPGSVLTIDDVEVISE</sequence>
<dbReference type="InterPro" id="IPR025112">
    <property type="entry name" value="PCMD"/>
</dbReference>
<feature type="chain" id="PRO_5046761619" evidence="1">
    <location>
        <begin position="23"/>
        <end position="497"/>
    </location>
</feature>
<organism evidence="4 5">
    <name type="scientific">Alistipes ihumii AP11</name>
    <dbReference type="NCBI Taxonomy" id="1211813"/>
    <lineage>
        <taxon>Bacteria</taxon>
        <taxon>Pseudomonadati</taxon>
        <taxon>Bacteroidota</taxon>
        <taxon>Bacteroidia</taxon>
        <taxon>Bacteroidales</taxon>
        <taxon>Rikenellaceae</taxon>
        <taxon>Alistipes</taxon>
    </lineage>
</organism>
<evidence type="ECO:0000259" key="3">
    <source>
        <dbReference type="Pfam" id="PF13944"/>
    </source>
</evidence>
<dbReference type="RefSeq" id="WP_019244868.1">
    <property type="nucleotide sequence ID" value="NZ_CAPH01000004.1"/>
</dbReference>
<dbReference type="InterPro" id="IPR024311">
    <property type="entry name" value="Lipocalin-like"/>
</dbReference>
<gene>
    <name evidence="4" type="ORF">NQ491_02720</name>
</gene>
<dbReference type="PROSITE" id="PS51257">
    <property type="entry name" value="PROKAR_LIPOPROTEIN"/>
    <property type="match status" value="1"/>
</dbReference>
<dbReference type="Gene3D" id="2.60.40.2340">
    <property type="match status" value="1"/>
</dbReference>
<evidence type="ECO:0000313" key="4">
    <source>
        <dbReference type="EMBL" id="UWN57710.1"/>
    </source>
</evidence>
<dbReference type="GeneID" id="82890612"/>
<dbReference type="Gene3D" id="2.60.120.890">
    <property type="entry name" value="BT2081, beta-jelly-roll domain"/>
    <property type="match status" value="1"/>
</dbReference>
<dbReference type="Gene3D" id="2.40.128.350">
    <property type="match status" value="1"/>
</dbReference>
<dbReference type="InterPro" id="IPR038653">
    <property type="entry name" value="Put_CMD_sf"/>
</dbReference>
<feature type="domain" description="Putative carbohydrate metabolism" evidence="2">
    <location>
        <begin position="269"/>
        <end position="495"/>
    </location>
</feature>
<feature type="signal peptide" evidence="1">
    <location>
        <begin position="1"/>
        <end position="22"/>
    </location>
</feature>
<keyword evidence="1" id="KW-0732">Signal</keyword>
<evidence type="ECO:0000259" key="2">
    <source>
        <dbReference type="Pfam" id="PF13201"/>
    </source>
</evidence>
<protein>
    <submittedName>
        <fullName evidence="4">PCMD domain-containing protein</fullName>
    </submittedName>
</protein>
<dbReference type="Proteomes" id="UP001059295">
    <property type="component" value="Chromosome"/>
</dbReference>
<dbReference type="Pfam" id="PF13944">
    <property type="entry name" value="Calycin_like"/>
    <property type="match status" value="1"/>
</dbReference>
<dbReference type="EMBL" id="CP102294">
    <property type="protein sequence ID" value="UWN57710.1"/>
    <property type="molecule type" value="Genomic_DNA"/>
</dbReference>